<dbReference type="EMBL" id="CATQJA010002655">
    <property type="protein sequence ID" value="CAJ0578994.1"/>
    <property type="molecule type" value="Genomic_DNA"/>
</dbReference>
<comment type="caution">
    <text evidence="2">The sequence shown here is derived from an EMBL/GenBank/DDBJ whole genome shotgun (WGS) entry which is preliminary data.</text>
</comment>
<name>A0AA36D320_9BILA</name>
<evidence type="ECO:0000256" key="1">
    <source>
        <dbReference type="SAM" id="MobiDB-lite"/>
    </source>
</evidence>
<gene>
    <name evidence="2" type="ORF">MSPICULIGERA_LOCUS17231</name>
</gene>
<evidence type="ECO:0000313" key="2">
    <source>
        <dbReference type="EMBL" id="CAJ0578994.1"/>
    </source>
</evidence>
<feature type="region of interest" description="Disordered" evidence="1">
    <location>
        <begin position="46"/>
        <end position="83"/>
    </location>
</feature>
<evidence type="ECO:0000313" key="3">
    <source>
        <dbReference type="Proteomes" id="UP001177023"/>
    </source>
</evidence>
<organism evidence="2 3">
    <name type="scientific">Mesorhabditis spiculigera</name>
    <dbReference type="NCBI Taxonomy" id="96644"/>
    <lineage>
        <taxon>Eukaryota</taxon>
        <taxon>Metazoa</taxon>
        <taxon>Ecdysozoa</taxon>
        <taxon>Nematoda</taxon>
        <taxon>Chromadorea</taxon>
        <taxon>Rhabditida</taxon>
        <taxon>Rhabditina</taxon>
        <taxon>Rhabditomorpha</taxon>
        <taxon>Rhabditoidea</taxon>
        <taxon>Rhabditidae</taxon>
        <taxon>Mesorhabditinae</taxon>
        <taxon>Mesorhabditis</taxon>
    </lineage>
</organism>
<reference evidence="2" key="1">
    <citation type="submission" date="2023-06" db="EMBL/GenBank/DDBJ databases">
        <authorList>
            <person name="Delattre M."/>
        </authorList>
    </citation>
    <scope>NUCLEOTIDE SEQUENCE</scope>
    <source>
        <strain evidence="2">AF72</strain>
    </source>
</reference>
<protein>
    <submittedName>
        <fullName evidence="2">Uncharacterized protein</fullName>
    </submittedName>
</protein>
<sequence>MKGTSPRPTAHHPAAPPACLPDPIDGSKESAVRTFIKMCDKMDADDEPRMESLLSIGHGGGSATTSASPASSTTTTAVRDGPV</sequence>
<keyword evidence="3" id="KW-1185">Reference proteome</keyword>
<accession>A0AA36D320</accession>
<feature type="non-terminal residue" evidence="2">
    <location>
        <position position="83"/>
    </location>
</feature>
<feature type="region of interest" description="Disordered" evidence="1">
    <location>
        <begin position="1"/>
        <end position="27"/>
    </location>
</feature>
<feature type="compositionally biased region" description="Low complexity" evidence="1">
    <location>
        <begin position="1"/>
        <end position="13"/>
    </location>
</feature>
<dbReference type="AlphaFoldDB" id="A0AA36D320"/>
<dbReference type="Proteomes" id="UP001177023">
    <property type="component" value="Unassembled WGS sequence"/>
</dbReference>
<proteinExistence type="predicted"/>
<feature type="compositionally biased region" description="Low complexity" evidence="1">
    <location>
        <begin position="63"/>
        <end position="77"/>
    </location>
</feature>